<feature type="transmembrane region" description="Helical" evidence="6">
    <location>
        <begin position="196"/>
        <end position="218"/>
    </location>
</feature>
<dbReference type="PANTHER" id="PTHR23051">
    <property type="entry name" value="SOLUTE CARRIER FAMILY 35, MEMBER F5"/>
    <property type="match status" value="1"/>
</dbReference>
<sequence length="353" mass="39294">MLFVILSFVGTSLIIKLSFSSNDEEEAASFNKPLFTSYTACASFSLYSIRIIYEFIFRSKCRWKDMSRREMTKVELKTALLCFPIFFGSITLYYFSLSLTTYSSTMILGNISSVFVFIFAILILGHAFCFIKCGATITCVVGVLIIALSDKEDFQAANPILGDLLAVCSSLTLGLYSTLLAKLVPPKIENEVSFSNILAFIGLLCLLTLWPLLIIFHFSGLEPFELPKGITIAYLIINIIFGTLLFDYCWGRAILLIGPLVSNTSVLLVVPLSIIIDNLFIKSSFSWQYYLGTIFIVVGFLISAYMNYLDSQNIQDEDSHDSLTSPLNRKHTGKFGQSDEIESGSDNSAHSSD</sequence>
<feature type="region of interest" description="Disordered" evidence="5">
    <location>
        <begin position="317"/>
        <end position="353"/>
    </location>
</feature>
<feature type="transmembrane region" description="Helical" evidence="6">
    <location>
        <begin position="129"/>
        <end position="148"/>
    </location>
</feature>
<dbReference type="GO" id="GO:0016020">
    <property type="term" value="C:membrane"/>
    <property type="evidence" value="ECO:0007669"/>
    <property type="project" value="UniProtKB-SubCell"/>
</dbReference>
<feature type="transmembrane region" description="Helical" evidence="6">
    <location>
        <begin position="230"/>
        <end position="248"/>
    </location>
</feature>
<proteinExistence type="predicted"/>
<feature type="transmembrane region" description="Helical" evidence="6">
    <location>
        <begin position="287"/>
        <end position="306"/>
    </location>
</feature>
<dbReference type="EMBL" id="CAMPGE010013070">
    <property type="protein sequence ID" value="CAI2371813.1"/>
    <property type="molecule type" value="Genomic_DNA"/>
</dbReference>
<evidence type="ECO:0000256" key="1">
    <source>
        <dbReference type="ARBA" id="ARBA00004141"/>
    </source>
</evidence>
<organism evidence="7 8">
    <name type="scientific">Euplotes crassus</name>
    <dbReference type="NCBI Taxonomy" id="5936"/>
    <lineage>
        <taxon>Eukaryota</taxon>
        <taxon>Sar</taxon>
        <taxon>Alveolata</taxon>
        <taxon>Ciliophora</taxon>
        <taxon>Intramacronucleata</taxon>
        <taxon>Spirotrichea</taxon>
        <taxon>Hypotrichia</taxon>
        <taxon>Euplotida</taxon>
        <taxon>Euplotidae</taxon>
        <taxon>Moneuplotes</taxon>
    </lineage>
</organism>
<evidence type="ECO:0000313" key="7">
    <source>
        <dbReference type="EMBL" id="CAI2371813.1"/>
    </source>
</evidence>
<keyword evidence="2 6" id="KW-0812">Transmembrane</keyword>
<dbReference type="PANTHER" id="PTHR23051:SF0">
    <property type="entry name" value="SOLUTE CARRIER FAMILY 35 MEMBER F5"/>
    <property type="match status" value="1"/>
</dbReference>
<dbReference type="InterPro" id="IPR037185">
    <property type="entry name" value="EmrE-like"/>
</dbReference>
<comment type="caution">
    <text evidence="7">The sequence shown here is derived from an EMBL/GenBank/DDBJ whole genome shotgun (WGS) entry which is preliminary data.</text>
</comment>
<evidence type="ECO:0000256" key="4">
    <source>
        <dbReference type="ARBA" id="ARBA00023136"/>
    </source>
</evidence>
<feature type="compositionally biased region" description="Polar residues" evidence="5">
    <location>
        <begin position="344"/>
        <end position="353"/>
    </location>
</feature>
<feature type="transmembrane region" description="Helical" evidence="6">
    <location>
        <begin position="160"/>
        <end position="184"/>
    </location>
</feature>
<feature type="transmembrane region" description="Helical" evidence="6">
    <location>
        <begin position="102"/>
        <end position="122"/>
    </location>
</feature>
<keyword evidence="4 6" id="KW-0472">Membrane</keyword>
<evidence type="ECO:0000256" key="3">
    <source>
        <dbReference type="ARBA" id="ARBA00022989"/>
    </source>
</evidence>
<evidence type="ECO:0000256" key="2">
    <source>
        <dbReference type="ARBA" id="ARBA00022692"/>
    </source>
</evidence>
<dbReference type="SUPFAM" id="SSF103481">
    <property type="entry name" value="Multidrug resistance efflux transporter EmrE"/>
    <property type="match status" value="1"/>
</dbReference>
<evidence type="ECO:0000313" key="8">
    <source>
        <dbReference type="Proteomes" id="UP001295684"/>
    </source>
</evidence>
<feature type="transmembrane region" description="Helical" evidence="6">
    <location>
        <begin position="36"/>
        <end position="57"/>
    </location>
</feature>
<name>A0AAD1ULU7_EUPCR</name>
<dbReference type="Proteomes" id="UP001295684">
    <property type="component" value="Unassembled WGS sequence"/>
</dbReference>
<keyword evidence="8" id="KW-1185">Reference proteome</keyword>
<protein>
    <recommendedName>
        <fullName evidence="9">EamA domain-containing protein</fullName>
    </recommendedName>
</protein>
<accession>A0AAD1ULU7</accession>
<feature type="transmembrane region" description="Helical" evidence="6">
    <location>
        <begin position="260"/>
        <end position="281"/>
    </location>
</feature>
<comment type="subcellular location">
    <subcellularLocation>
        <location evidence="1">Membrane</location>
        <topology evidence="1">Multi-pass membrane protein</topology>
    </subcellularLocation>
</comment>
<gene>
    <name evidence="7" type="ORF">ECRASSUSDP1_LOCUS13138</name>
</gene>
<evidence type="ECO:0008006" key="9">
    <source>
        <dbReference type="Google" id="ProtNLM"/>
    </source>
</evidence>
<keyword evidence="3 6" id="KW-1133">Transmembrane helix</keyword>
<dbReference type="AlphaFoldDB" id="A0AAD1ULU7"/>
<evidence type="ECO:0000256" key="5">
    <source>
        <dbReference type="SAM" id="MobiDB-lite"/>
    </source>
</evidence>
<evidence type="ECO:0000256" key="6">
    <source>
        <dbReference type="SAM" id="Phobius"/>
    </source>
</evidence>
<reference evidence="7" key="1">
    <citation type="submission" date="2023-07" db="EMBL/GenBank/DDBJ databases">
        <authorList>
            <consortium name="AG Swart"/>
            <person name="Singh M."/>
            <person name="Singh A."/>
            <person name="Seah K."/>
            <person name="Emmerich C."/>
        </authorList>
    </citation>
    <scope>NUCLEOTIDE SEQUENCE</scope>
    <source>
        <strain evidence="7">DP1</strain>
    </source>
</reference>
<feature type="transmembrane region" description="Helical" evidence="6">
    <location>
        <begin position="78"/>
        <end position="96"/>
    </location>
</feature>